<evidence type="ECO:0000313" key="2">
    <source>
        <dbReference type="EMBL" id="KPC64275.1"/>
    </source>
</evidence>
<name>A0A0N0XZS8_9ACTN</name>
<accession>A0A0N0XZS8</accession>
<comment type="caution">
    <text evidence="2">The sequence shown here is derived from an EMBL/GenBank/DDBJ whole genome shotgun (WGS) entry which is preliminary data.</text>
</comment>
<keyword evidence="3" id="KW-1185">Reference proteome</keyword>
<gene>
    <name evidence="2" type="ORF">ADL29_12150</name>
</gene>
<protein>
    <submittedName>
        <fullName evidence="2">Uncharacterized protein</fullName>
    </submittedName>
</protein>
<dbReference type="AlphaFoldDB" id="A0A0N0XZS8"/>
<proteinExistence type="predicted"/>
<dbReference type="PATRIC" id="fig|66876.3.peg.2656"/>
<evidence type="ECO:0000256" key="1">
    <source>
        <dbReference type="SAM" id="MobiDB-lite"/>
    </source>
</evidence>
<reference evidence="3" key="1">
    <citation type="submission" date="2015-07" db="EMBL/GenBank/DDBJ databases">
        <authorList>
            <person name="Ju K.-S."/>
            <person name="Doroghazi J.R."/>
            <person name="Metcalf W.W."/>
        </authorList>
    </citation>
    <scope>NUCLEOTIDE SEQUENCE [LARGE SCALE GENOMIC DNA]</scope>
    <source>
        <strain evidence="3">NRRL ISP-5002</strain>
    </source>
</reference>
<sequence length="106" mass="10807">MDAGGVQALFGEDRAHVGCHAFRAAKVRVVHIGEPRARVGREGAEACGVEAAFVVGDALGRGAAVDVEYAEPPTEAVTALPSERCSWGESGENEAALGSAWGESAA</sequence>
<dbReference type="Proteomes" id="UP000037982">
    <property type="component" value="Unassembled WGS sequence"/>
</dbReference>
<dbReference type="EMBL" id="LGKG01000101">
    <property type="protein sequence ID" value="KPC64275.1"/>
    <property type="molecule type" value="Genomic_DNA"/>
</dbReference>
<organism evidence="2 3">
    <name type="scientific">Streptomyces chattanoogensis</name>
    <dbReference type="NCBI Taxonomy" id="66876"/>
    <lineage>
        <taxon>Bacteria</taxon>
        <taxon>Bacillati</taxon>
        <taxon>Actinomycetota</taxon>
        <taxon>Actinomycetes</taxon>
        <taxon>Kitasatosporales</taxon>
        <taxon>Streptomycetaceae</taxon>
        <taxon>Streptomyces</taxon>
    </lineage>
</organism>
<feature type="region of interest" description="Disordered" evidence="1">
    <location>
        <begin position="80"/>
        <end position="106"/>
    </location>
</feature>
<evidence type="ECO:0000313" key="3">
    <source>
        <dbReference type="Proteomes" id="UP000037982"/>
    </source>
</evidence>